<name>A0A2P2GUG5_STREW</name>
<dbReference type="AlphaFoldDB" id="A0A2P2GUG5"/>
<evidence type="ECO:0000256" key="1">
    <source>
        <dbReference type="SAM" id="MobiDB-lite"/>
    </source>
</evidence>
<feature type="compositionally biased region" description="Low complexity" evidence="1">
    <location>
        <begin position="22"/>
        <end position="45"/>
    </location>
</feature>
<keyword evidence="4" id="KW-1185">Reference proteome</keyword>
<feature type="domain" description="Bacterial CdiA-CT RNAse A" evidence="2">
    <location>
        <begin position="493"/>
        <end position="627"/>
    </location>
</feature>
<feature type="compositionally biased region" description="Pro residues" evidence="1">
    <location>
        <begin position="1"/>
        <end position="12"/>
    </location>
</feature>
<organism evidence="3 4">
    <name type="scientific">Streptomyces showdoensis</name>
    <dbReference type="NCBI Taxonomy" id="68268"/>
    <lineage>
        <taxon>Bacteria</taxon>
        <taxon>Bacillati</taxon>
        <taxon>Actinomycetota</taxon>
        <taxon>Actinomycetes</taxon>
        <taxon>Kitasatosporales</taxon>
        <taxon>Streptomycetaceae</taxon>
        <taxon>Streptomyces</taxon>
    </lineage>
</organism>
<sequence length="630" mass="67743">MSTPGLPQPTTTPVPGQGGQGAPAPQATPSPQANASPAAPGQQAPAHPPAQLPPPQPPPVTSPWTAAGVIDVQPLQLYQVSAALAFEQDSFHKALVQLLTAHTGYTRVGGSGSAASEFATEYAKVVALLMDTHAKAVLAIGGAAIGFTTTANNFGQADAATHPGSPPFTPHPPPTVLFLKPMYSPPPPFGVMDGNAVDDFLDVFDGGIAGDLMRKVVEEALRTGRALEILPLPNYLRVNEVSQLWLGYQMSIGTVQGQLGSTVDGITDHNNADWHAAMRQFVSSLWGTTHWGQRTAGYEWGHKPPTGPGTSLPVFGVLSTTAEQLAEVTRLYAEAAQRVRADLRGILHRAFKQAFVVLDVTDLRGSLKHFFDRLKKLSKGLLAAVLLNIDTAAVNRAVDAYEAQLRAQVGTLRGLIAPLEEAGRAAPTFQSEEARAEAYGARSLFEFDRKIYPVNPEAWNPNNHFQVDLAAMEWETNEFQPHPPWAPREGKEAHTVDRHVGLSPEQLIHRLRDQGGDDASTFSNLPSAREYVNAAVNDPAKKSELEAWMRKQEQKVADRTFDPNSVKAWDFPVKDAYGNPVVIGTSVSQADFAARGYAAPVTGVHTVHVALAYSPESKSFYVMTAYPKAP</sequence>
<feature type="compositionally biased region" description="Pro residues" evidence="1">
    <location>
        <begin position="46"/>
        <end position="61"/>
    </location>
</feature>
<reference evidence="3 4" key="1">
    <citation type="submission" date="2015-05" db="EMBL/GenBank/DDBJ databases">
        <title>Draft Genome assembly of Streptomyces showdoensis.</title>
        <authorList>
            <person name="Thapa K.K."/>
            <person name="Metsa-Ketela M."/>
        </authorList>
    </citation>
    <scope>NUCLEOTIDE SEQUENCE [LARGE SCALE GENOMIC DNA]</scope>
    <source>
        <strain evidence="3 4">ATCC 15227</strain>
    </source>
</reference>
<dbReference type="RefSeq" id="WP_046906707.1">
    <property type="nucleotide sequence ID" value="NZ_BAAAXG010000013.1"/>
</dbReference>
<dbReference type="OrthoDB" id="3912727at2"/>
<evidence type="ECO:0000313" key="4">
    <source>
        <dbReference type="Proteomes" id="UP000265325"/>
    </source>
</evidence>
<accession>A0A2P2GUG5</accession>
<dbReference type="Pfam" id="PF18431">
    <property type="entry name" value="RNAse_A_bac"/>
    <property type="match status" value="1"/>
</dbReference>
<feature type="region of interest" description="Disordered" evidence="1">
    <location>
        <begin position="1"/>
        <end position="65"/>
    </location>
</feature>
<protein>
    <recommendedName>
        <fullName evidence="2">Bacterial CdiA-CT RNAse A domain-containing protein</fullName>
    </recommendedName>
</protein>
<evidence type="ECO:0000259" key="2">
    <source>
        <dbReference type="Pfam" id="PF18431"/>
    </source>
</evidence>
<comment type="caution">
    <text evidence="3">The sequence shown here is derived from an EMBL/GenBank/DDBJ whole genome shotgun (WGS) entry which is preliminary data.</text>
</comment>
<proteinExistence type="predicted"/>
<dbReference type="EMBL" id="LAQS01000008">
    <property type="protein sequence ID" value="KKZ74499.1"/>
    <property type="molecule type" value="Genomic_DNA"/>
</dbReference>
<dbReference type="InterPro" id="IPR041436">
    <property type="entry name" value="RNAse_A_bac"/>
</dbReference>
<gene>
    <name evidence="3" type="ORF">VO63_06970</name>
</gene>
<evidence type="ECO:0000313" key="3">
    <source>
        <dbReference type="EMBL" id="KKZ74499.1"/>
    </source>
</evidence>
<dbReference type="Proteomes" id="UP000265325">
    <property type="component" value="Unassembled WGS sequence"/>
</dbReference>